<feature type="transmembrane region" description="Helical" evidence="2">
    <location>
        <begin position="116"/>
        <end position="138"/>
    </location>
</feature>
<feature type="transmembrane region" description="Helical" evidence="2">
    <location>
        <begin position="150"/>
        <end position="166"/>
    </location>
</feature>
<dbReference type="EMBL" id="JAUOQO010000014">
    <property type="protein sequence ID" value="MDO6574841.1"/>
    <property type="molecule type" value="Genomic_DNA"/>
</dbReference>
<feature type="transmembrane region" description="Helical" evidence="2">
    <location>
        <begin position="203"/>
        <end position="221"/>
    </location>
</feature>
<feature type="transmembrane region" description="Helical" evidence="2">
    <location>
        <begin position="41"/>
        <end position="63"/>
    </location>
</feature>
<name>A0AAW7YVV0_9STAP</name>
<feature type="domain" description="CAAX prenyl protease 2/Lysostaphin resistance protein A-like" evidence="3">
    <location>
        <begin position="120"/>
        <end position="215"/>
    </location>
</feature>
<feature type="transmembrane region" description="Helical" evidence="2">
    <location>
        <begin position="233"/>
        <end position="256"/>
    </location>
</feature>
<gene>
    <name evidence="4" type="ORF">Q4528_11955</name>
</gene>
<dbReference type="SUPFAM" id="SSF103473">
    <property type="entry name" value="MFS general substrate transporter"/>
    <property type="match status" value="1"/>
</dbReference>
<dbReference type="GO" id="GO:0004175">
    <property type="term" value="F:endopeptidase activity"/>
    <property type="evidence" value="ECO:0007669"/>
    <property type="project" value="UniProtKB-ARBA"/>
</dbReference>
<evidence type="ECO:0000313" key="4">
    <source>
        <dbReference type="EMBL" id="MDO6574841.1"/>
    </source>
</evidence>
<keyword evidence="2" id="KW-0812">Transmembrane</keyword>
<keyword evidence="2" id="KW-1133">Transmembrane helix</keyword>
<dbReference type="InterPro" id="IPR036259">
    <property type="entry name" value="MFS_trans_sf"/>
</dbReference>
<sequence>MKNNRISGFQWAMTIFVFFVITMALFVILRDFQSAIGVKRFVFDITDLSPFIAAIICLLVFRYKKDQMASLKLSLSLKVVERILLALIIPLFIFIIGMFCFNTFADSFILLQASDLSVSITAIIIGHLIMAFVVEFGFRSYLQHIVEVKMNTFFASIVVGIIYSIFNANTTYGIEFAGYHFLYTFAFSMIVGELIRATKGRTIYIATIFHAAMSFGLVFLFSEEVGDLFSMKVIALATTAVGLIFIILSLIIRAIFYKKTKQSLDEVEPNNYLDHVNDHSNDSETNNENNHNDIQEDDASDSRKHDQSSDNEQHSKTSIDDEQEHDNDSSDYLREHTSYKQTRRSSRRSSVVSEAQDEIKDSENSSPNNKY</sequence>
<dbReference type="InterPro" id="IPR003675">
    <property type="entry name" value="Rce1/LyrA-like_dom"/>
</dbReference>
<evidence type="ECO:0000256" key="1">
    <source>
        <dbReference type="SAM" id="MobiDB-lite"/>
    </source>
</evidence>
<dbReference type="Pfam" id="PF02517">
    <property type="entry name" value="Rce1-like"/>
    <property type="match status" value="1"/>
</dbReference>
<dbReference type="AlphaFoldDB" id="A0AAW7YVV0"/>
<proteinExistence type="predicted"/>
<dbReference type="Proteomes" id="UP001170310">
    <property type="component" value="Unassembled WGS sequence"/>
</dbReference>
<feature type="region of interest" description="Disordered" evidence="1">
    <location>
        <begin position="271"/>
        <end position="371"/>
    </location>
</feature>
<feature type="transmembrane region" description="Helical" evidence="2">
    <location>
        <begin position="83"/>
        <end position="104"/>
    </location>
</feature>
<keyword evidence="5" id="KW-1185">Reference proteome</keyword>
<dbReference type="GO" id="GO:0080120">
    <property type="term" value="P:CAAX-box protein maturation"/>
    <property type="evidence" value="ECO:0007669"/>
    <property type="project" value="UniProtKB-ARBA"/>
</dbReference>
<keyword evidence="2" id="KW-0472">Membrane</keyword>
<evidence type="ECO:0000313" key="5">
    <source>
        <dbReference type="Proteomes" id="UP001170310"/>
    </source>
</evidence>
<organism evidence="4 5">
    <name type="scientific">Staphylococcus pasteuri_A</name>
    <dbReference type="NCBI Taxonomy" id="3062664"/>
    <lineage>
        <taxon>Bacteria</taxon>
        <taxon>Bacillati</taxon>
        <taxon>Bacillota</taxon>
        <taxon>Bacilli</taxon>
        <taxon>Bacillales</taxon>
        <taxon>Staphylococcaceae</taxon>
        <taxon>Staphylococcus</taxon>
    </lineage>
</organism>
<feature type="compositionally biased region" description="Basic and acidic residues" evidence="1">
    <location>
        <begin position="326"/>
        <end position="338"/>
    </location>
</feature>
<accession>A0AAW7YVV0</accession>
<feature type="compositionally biased region" description="Basic and acidic residues" evidence="1">
    <location>
        <begin position="290"/>
        <end position="319"/>
    </location>
</feature>
<protein>
    <submittedName>
        <fullName evidence="4">Lysostaphin resistance A-like protein</fullName>
    </submittedName>
</protein>
<reference evidence="4" key="1">
    <citation type="submission" date="2023-07" db="EMBL/GenBank/DDBJ databases">
        <title>Genome content predicts the carbon catabolic preferences of heterotrophic bacteria.</title>
        <authorList>
            <person name="Gralka M."/>
        </authorList>
    </citation>
    <scope>NUCLEOTIDE SEQUENCE</scope>
    <source>
        <strain evidence="4">E2R20</strain>
    </source>
</reference>
<evidence type="ECO:0000259" key="3">
    <source>
        <dbReference type="Pfam" id="PF02517"/>
    </source>
</evidence>
<dbReference type="RefSeq" id="WP_046467110.1">
    <property type="nucleotide sequence ID" value="NZ_JAUOQO010000014.1"/>
</dbReference>
<feature type="transmembrane region" description="Helical" evidence="2">
    <location>
        <begin position="172"/>
        <end position="191"/>
    </location>
</feature>
<evidence type="ECO:0000256" key="2">
    <source>
        <dbReference type="SAM" id="Phobius"/>
    </source>
</evidence>
<comment type="caution">
    <text evidence="4">The sequence shown here is derived from an EMBL/GenBank/DDBJ whole genome shotgun (WGS) entry which is preliminary data.</text>
</comment>
<feature type="transmembrane region" description="Helical" evidence="2">
    <location>
        <begin position="12"/>
        <end position="29"/>
    </location>
</feature>